<proteinExistence type="predicted"/>
<dbReference type="PANTHER" id="PTHR37946">
    <property type="entry name" value="SLL1969 PROTEIN"/>
    <property type="match status" value="1"/>
</dbReference>
<evidence type="ECO:0008006" key="3">
    <source>
        <dbReference type="Google" id="ProtNLM"/>
    </source>
</evidence>
<dbReference type="GO" id="GO:0016787">
    <property type="term" value="F:hydrolase activity"/>
    <property type="evidence" value="ECO:0007669"/>
    <property type="project" value="InterPro"/>
</dbReference>
<dbReference type="Proteomes" id="UP000621454">
    <property type="component" value="Unassembled WGS sequence"/>
</dbReference>
<dbReference type="AlphaFoldDB" id="A0A916TF00"/>
<gene>
    <name evidence="1" type="ORF">GCM10011489_32410</name>
</gene>
<dbReference type="InterPro" id="IPR002918">
    <property type="entry name" value="Lipase_EstA/Esterase_EstB"/>
</dbReference>
<dbReference type="EMBL" id="BMGC01000031">
    <property type="protein sequence ID" value="GGB42404.1"/>
    <property type="molecule type" value="Genomic_DNA"/>
</dbReference>
<dbReference type="SUPFAM" id="SSF53474">
    <property type="entry name" value="alpha/beta-Hydrolases"/>
    <property type="match status" value="1"/>
</dbReference>
<evidence type="ECO:0000313" key="2">
    <source>
        <dbReference type="Proteomes" id="UP000621454"/>
    </source>
</evidence>
<dbReference type="Pfam" id="PF01674">
    <property type="entry name" value="Lipase_2"/>
    <property type="match status" value="1"/>
</dbReference>
<sequence length="331" mass="34312">MSEMLSVGLGDFYGLSVISFSPSSVRRVVGVRGAVLTLIVSVACAVMSAPSADAAPAPRLLSADLASYGLPSYALDGVPAVSDHVDRRHPAAHRYPVILVHGTWSSAGRLVVLADRLAAAGYATFAFNYGRDESSVSGRVPGVYATGPIAESARQLAAFVRLVRDRTGAEQVDLVGHSQGGLVIRRYLADTGGAAVHHVVTLAGNNHGTTLSGISRLAGEQGVVAAQTAGLRNDARAVLGAAALDQLVGSTFLAETNAHADTVPGVGYTVIATRFDEVVTPYTSTFLRAGPGATVDNIDLQSRFPADISEHTALPRDPNVDRLVIEALAHG</sequence>
<protein>
    <recommendedName>
        <fullName evidence="3">Triacylglycerol lipase</fullName>
    </recommendedName>
</protein>
<organism evidence="1 2">
    <name type="scientific">Gordonia jinhuaensis</name>
    <dbReference type="NCBI Taxonomy" id="1517702"/>
    <lineage>
        <taxon>Bacteria</taxon>
        <taxon>Bacillati</taxon>
        <taxon>Actinomycetota</taxon>
        <taxon>Actinomycetes</taxon>
        <taxon>Mycobacteriales</taxon>
        <taxon>Gordoniaceae</taxon>
        <taxon>Gordonia</taxon>
    </lineage>
</organism>
<dbReference type="InterPro" id="IPR029058">
    <property type="entry name" value="AB_hydrolase_fold"/>
</dbReference>
<keyword evidence="2" id="KW-1185">Reference proteome</keyword>
<evidence type="ECO:0000313" key="1">
    <source>
        <dbReference type="EMBL" id="GGB42404.1"/>
    </source>
</evidence>
<reference evidence="1" key="2">
    <citation type="submission" date="2020-09" db="EMBL/GenBank/DDBJ databases">
        <authorList>
            <person name="Sun Q."/>
            <person name="Zhou Y."/>
        </authorList>
    </citation>
    <scope>NUCLEOTIDE SEQUENCE</scope>
    <source>
        <strain evidence="1">CGMCC 1.12827</strain>
    </source>
</reference>
<dbReference type="PANTHER" id="PTHR37946:SF1">
    <property type="entry name" value="SLL1969 PROTEIN"/>
    <property type="match status" value="1"/>
</dbReference>
<dbReference type="Gene3D" id="3.40.50.1820">
    <property type="entry name" value="alpha/beta hydrolase"/>
    <property type="match status" value="1"/>
</dbReference>
<comment type="caution">
    <text evidence="1">The sequence shown here is derived from an EMBL/GenBank/DDBJ whole genome shotgun (WGS) entry which is preliminary data.</text>
</comment>
<accession>A0A916TF00</accession>
<reference evidence="1" key="1">
    <citation type="journal article" date="2014" name="Int. J. Syst. Evol. Microbiol.">
        <title>Complete genome sequence of Corynebacterium casei LMG S-19264T (=DSM 44701T), isolated from a smear-ripened cheese.</title>
        <authorList>
            <consortium name="US DOE Joint Genome Institute (JGI-PGF)"/>
            <person name="Walter F."/>
            <person name="Albersmeier A."/>
            <person name="Kalinowski J."/>
            <person name="Ruckert C."/>
        </authorList>
    </citation>
    <scope>NUCLEOTIDE SEQUENCE</scope>
    <source>
        <strain evidence="1">CGMCC 1.12827</strain>
    </source>
</reference>
<name>A0A916TF00_9ACTN</name>
<dbReference type="GO" id="GO:0016042">
    <property type="term" value="P:lipid catabolic process"/>
    <property type="evidence" value="ECO:0007669"/>
    <property type="project" value="InterPro"/>
</dbReference>